<dbReference type="RefSeq" id="WP_369941349.1">
    <property type="nucleotide sequence ID" value="NZ_JBCLUF010000010.1"/>
</dbReference>
<feature type="domain" description="Penicillin-binding protein transpeptidase" evidence="11">
    <location>
        <begin position="361"/>
        <end position="628"/>
    </location>
</feature>
<evidence type="ECO:0000256" key="7">
    <source>
        <dbReference type="ARBA" id="ARBA00034000"/>
    </source>
</evidence>
<dbReference type="Gene3D" id="3.40.710.10">
    <property type="entry name" value="DD-peptidase/beta-lactamase superfamily"/>
    <property type="match status" value="1"/>
</dbReference>
<keyword evidence="3" id="KW-0328">Glycosyltransferase</keyword>
<dbReference type="SUPFAM" id="SSF53955">
    <property type="entry name" value="Lysozyme-like"/>
    <property type="match status" value="1"/>
</dbReference>
<dbReference type="Gene3D" id="1.10.3810.10">
    <property type="entry name" value="Biosynthetic peptidoglycan transglycosylase-like"/>
    <property type="match status" value="1"/>
</dbReference>
<keyword evidence="4" id="KW-0808">Transferase</keyword>
<dbReference type="NCBIfam" id="TIGR02074">
    <property type="entry name" value="PBP_1a_fam"/>
    <property type="match status" value="1"/>
</dbReference>
<evidence type="ECO:0000256" key="1">
    <source>
        <dbReference type="ARBA" id="ARBA00022645"/>
    </source>
</evidence>
<dbReference type="InterPro" id="IPR050396">
    <property type="entry name" value="Glycosyltr_51/Transpeptidase"/>
</dbReference>
<dbReference type="InterPro" id="IPR001460">
    <property type="entry name" value="PCN-bd_Tpept"/>
</dbReference>
<evidence type="ECO:0000256" key="3">
    <source>
        <dbReference type="ARBA" id="ARBA00022676"/>
    </source>
</evidence>
<keyword evidence="10" id="KW-0472">Membrane</keyword>
<evidence type="ECO:0000259" key="11">
    <source>
        <dbReference type="Pfam" id="PF00905"/>
    </source>
</evidence>
<dbReference type="Proteomes" id="UP001565236">
    <property type="component" value="Unassembled WGS sequence"/>
</dbReference>
<protein>
    <submittedName>
        <fullName evidence="13">PBP1A family penicillin-binding protein</fullName>
    </submittedName>
</protein>
<keyword evidence="1" id="KW-0121">Carboxypeptidase</keyword>
<dbReference type="SUPFAM" id="SSF56601">
    <property type="entry name" value="beta-lactamase/transpeptidase-like"/>
    <property type="match status" value="1"/>
</dbReference>
<dbReference type="InterPro" id="IPR012338">
    <property type="entry name" value="Beta-lactam/transpept-like"/>
</dbReference>
<feature type="transmembrane region" description="Helical" evidence="10">
    <location>
        <begin position="40"/>
        <end position="63"/>
    </location>
</feature>
<evidence type="ECO:0000256" key="10">
    <source>
        <dbReference type="SAM" id="Phobius"/>
    </source>
</evidence>
<feature type="compositionally biased region" description="Polar residues" evidence="9">
    <location>
        <begin position="1"/>
        <end position="14"/>
    </location>
</feature>
<organism evidence="13 14">
    <name type="scientific">Ligilactobacillus faecis</name>
    <dbReference type="NCBI Taxonomy" id="762833"/>
    <lineage>
        <taxon>Bacteria</taxon>
        <taxon>Bacillati</taxon>
        <taxon>Bacillota</taxon>
        <taxon>Bacilli</taxon>
        <taxon>Lactobacillales</taxon>
        <taxon>Lactobacillaceae</taxon>
        <taxon>Ligilactobacillus</taxon>
    </lineage>
</organism>
<evidence type="ECO:0000256" key="4">
    <source>
        <dbReference type="ARBA" id="ARBA00022679"/>
    </source>
</evidence>
<dbReference type="InterPro" id="IPR036950">
    <property type="entry name" value="PBP_transglycosylase"/>
</dbReference>
<name>A0ABV4DRG6_9LACO</name>
<dbReference type="Pfam" id="PF00912">
    <property type="entry name" value="Transgly"/>
    <property type="match status" value="1"/>
</dbReference>
<dbReference type="InterPro" id="IPR023346">
    <property type="entry name" value="Lysozyme-like_dom_sf"/>
</dbReference>
<evidence type="ECO:0000256" key="5">
    <source>
        <dbReference type="ARBA" id="ARBA00022801"/>
    </source>
</evidence>
<comment type="catalytic activity">
    <reaction evidence="7">
        <text>Preferential cleavage: (Ac)2-L-Lys-D-Ala-|-D-Ala. Also transpeptidation of peptidyl-alanyl moieties that are N-acyl substituents of D-alanine.</text>
        <dbReference type="EC" id="3.4.16.4"/>
    </reaction>
</comment>
<keyword evidence="5" id="KW-0378">Hydrolase</keyword>
<proteinExistence type="predicted"/>
<dbReference type="PANTHER" id="PTHR32282:SF29">
    <property type="entry name" value="PENICILLIN-BINDING PROTEIN 1A"/>
    <property type="match status" value="1"/>
</dbReference>
<dbReference type="PANTHER" id="PTHR32282">
    <property type="entry name" value="BINDING PROTEIN TRANSPEPTIDASE, PUTATIVE-RELATED"/>
    <property type="match status" value="1"/>
</dbReference>
<dbReference type="Pfam" id="PF00905">
    <property type="entry name" value="Transpeptidase"/>
    <property type="match status" value="1"/>
</dbReference>
<accession>A0ABV4DRG6</accession>
<evidence type="ECO:0000256" key="2">
    <source>
        <dbReference type="ARBA" id="ARBA00022670"/>
    </source>
</evidence>
<sequence>MDNNNPKYSRTNGPKKNGRLKRNKQSQSSSKSKRSLWSKILLSLIAALVLAITVGALTFFAYARSAPKLSEQQLESAGSTVIYDSNGKKLMSLGTENRTYVSEKNIPTQLKDAVVSIEDRRFYQHHGVDPWRIVAAAMSNASSSSAGLQGGSTLDQQLIKLSYFSTKRSDQTLKRKAQEAWLALQLDRQYSKDQILTFYVNKVFMGDGCYGMQTAAKYYFGKTLDQLDLAQTALIAGIPNAPSSYNPYSSPELATKRRNEVLDAMVANKKISQTQANEAKNENVTTGLVEKSSTKTTTTTEKIADPYIKQVIQEARQKGYDPYKDSLQIYTNLDMSVQKRLYEIANTDEYLNFPDDQLQVATTVIDPNNGNVVAMLGGRKTGDVTFGLNRAVQTDRTNGSTAKPLLDYAPAIEYLDWATYHMLKDTSYVYPGTNIQLYDFDHQYKGNMTMRQALIESRNVPAIRALSAVGITKAQNFISKMGFDYKKTLEYQNGIGLPSSTLQNAAAYAAFANGGTYYEPQYIKEIVTGDGERKEFSSTGKQVMQSSTAYMITDMLKGVLTSPEGTGTKANIAGLYQAGKTGTNAYPSDIADKFPSNAAMDSWFNGYTKNYSISVWVGYDHQYEAGNYLDSNSIALASLLYKDIMTYVSQGRSNTDWKRPSNVYTRYINGVRELYLAGSAAPSSSLVDKASSTSRSSTSSASSSETSQTSSSTSESSTHSSETSSSSTSNESENQSSTSSQSSNESSSASSTSSVEPSSSSSAQSNQSSQNQNNGGNEQPQNQTPPANP</sequence>
<feature type="compositionally biased region" description="Polar residues" evidence="9">
    <location>
        <begin position="775"/>
        <end position="789"/>
    </location>
</feature>
<dbReference type="EMBL" id="JBCLUF010000010">
    <property type="protein sequence ID" value="MEY8662052.1"/>
    <property type="molecule type" value="Genomic_DNA"/>
</dbReference>
<keyword evidence="14" id="KW-1185">Reference proteome</keyword>
<evidence type="ECO:0000256" key="8">
    <source>
        <dbReference type="ARBA" id="ARBA00049902"/>
    </source>
</evidence>
<evidence type="ECO:0000259" key="12">
    <source>
        <dbReference type="Pfam" id="PF00912"/>
    </source>
</evidence>
<evidence type="ECO:0000313" key="13">
    <source>
        <dbReference type="EMBL" id="MEY8662052.1"/>
    </source>
</evidence>
<feature type="region of interest" description="Disordered" evidence="9">
    <location>
        <begin position="682"/>
        <end position="789"/>
    </location>
</feature>
<reference evidence="13 14" key="1">
    <citation type="submission" date="2024-03" db="EMBL/GenBank/DDBJ databases">
        <title>Mouse gut bacterial collection (mGBC) of GemPharmatech.</title>
        <authorList>
            <person name="He Y."/>
            <person name="Dong L."/>
            <person name="Wu D."/>
            <person name="Gao X."/>
            <person name="Lin Z."/>
        </authorList>
    </citation>
    <scope>NUCLEOTIDE SEQUENCE [LARGE SCALE GENOMIC DNA]</scope>
    <source>
        <strain evidence="13 14">15-30</strain>
    </source>
</reference>
<dbReference type="InterPro" id="IPR001264">
    <property type="entry name" value="Glyco_trans_51"/>
</dbReference>
<evidence type="ECO:0000313" key="14">
    <source>
        <dbReference type="Proteomes" id="UP001565236"/>
    </source>
</evidence>
<comment type="caution">
    <text evidence="13">The sequence shown here is derived from an EMBL/GenBank/DDBJ whole genome shotgun (WGS) entry which is preliminary data.</text>
</comment>
<feature type="compositionally biased region" description="Low complexity" evidence="9">
    <location>
        <begin position="691"/>
        <end position="774"/>
    </location>
</feature>
<keyword evidence="2" id="KW-0645">Protease</keyword>
<comment type="catalytic activity">
    <reaction evidence="8">
        <text>[GlcNAc-(1-&gt;4)-Mur2Ac(oyl-L-Ala-gamma-D-Glu-L-Lys-D-Ala-D-Ala)](n)-di-trans,octa-cis-undecaprenyl diphosphate + beta-D-GlcNAc-(1-&gt;4)-Mur2Ac(oyl-L-Ala-gamma-D-Glu-L-Lys-D-Ala-D-Ala)-di-trans,octa-cis-undecaprenyl diphosphate = [GlcNAc-(1-&gt;4)-Mur2Ac(oyl-L-Ala-gamma-D-Glu-L-Lys-D-Ala-D-Ala)](n+1)-di-trans,octa-cis-undecaprenyl diphosphate + di-trans,octa-cis-undecaprenyl diphosphate + H(+)</text>
        <dbReference type="Rhea" id="RHEA:23708"/>
        <dbReference type="Rhea" id="RHEA-COMP:9602"/>
        <dbReference type="Rhea" id="RHEA-COMP:9603"/>
        <dbReference type="ChEBI" id="CHEBI:15378"/>
        <dbReference type="ChEBI" id="CHEBI:58405"/>
        <dbReference type="ChEBI" id="CHEBI:60033"/>
        <dbReference type="ChEBI" id="CHEBI:78435"/>
        <dbReference type="EC" id="2.4.99.28"/>
    </reaction>
</comment>
<keyword evidence="10" id="KW-0812">Transmembrane</keyword>
<evidence type="ECO:0000256" key="6">
    <source>
        <dbReference type="ARBA" id="ARBA00023268"/>
    </source>
</evidence>
<feature type="domain" description="Glycosyl transferase family 51" evidence="12">
    <location>
        <begin position="87"/>
        <end position="265"/>
    </location>
</feature>
<keyword evidence="6" id="KW-0511">Multifunctional enzyme</keyword>
<gene>
    <name evidence="13" type="ORF">AALT52_03990</name>
</gene>
<keyword evidence="10" id="KW-1133">Transmembrane helix</keyword>
<evidence type="ECO:0000256" key="9">
    <source>
        <dbReference type="SAM" id="MobiDB-lite"/>
    </source>
</evidence>
<feature type="region of interest" description="Disordered" evidence="9">
    <location>
        <begin position="1"/>
        <end position="31"/>
    </location>
</feature>